<dbReference type="Pfam" id="PF04991">
    <property type="entry name" value="LicD"/>
    <property type="match status" value="1"/>
</dbReference>
<dbReference type="PANTHER" id="PTHR43404">
    <property type="entry name" value="LIPOPOLYSACCHARIDE CHOLINEPHOSPHOTRANSFERASE LICD"/>
    <property type="match status" value="1"/>
</dbReference>
<protein>
    <recommendedName>
        <fullName evidence="1">LicD/FKTN/FKRP nucleotidyltransferase domain-containing protein</fullName>
    </recommendedName>
</protein>
<feature type="domain" description="LicD/FKTN/FKRP nucleotidyltransferase" evidence="1">
    <location>
        <begin position="22"/>
        <end position="253"/>
    </location>
</feature>
<comment type="caution">
    <text evidence="2">The sequence shown here is derived from an EMBL/GenBank/DDBJ whole genome shotgun (WGS) entry which is preliminary data.</text>
</comment>
<gene>
    <name evidence="2" type="ORF">BACPEC_02456</name>
</gene>
<dbReference type="EMBL" id="ABVQ01000037">
    <property type="protein sequence ID" value="EEC55949.1"/>
    <property type="molecule type" value="Genomic_DNA"/>
</dbReference>
<name>B7AUQ8_9FIRM</name>
<proteinExistence type="predicted"/>
<reference evidence="2 3" key="2">
    <citation type="submission" date="2008-11" db="EMBL/GenBank/DDBJ databases">
        <authorList>
            <person name="Fulton L."/>
            <person name="Clifton S."/>
            <person name="Fulton B."/>
            <person name="Xu J."/>
            <person name="Minx P."/>
            <person name="Pepin K.H."/>
            <person name="Johnson M."/>
            <person name="Bhonagiri V."/>
            <person name="Nash W.E."/>
            <person name="Mardis E.R."/>
            <person name="Wilson R.K."/>
        </authorList>
    </citation>
    <scope>NUCLEOTIDE SEQUENCE [LARGE SCALE GENOMIC DNA]</scope>
    <source>
        <strain evidence="2 3">ATCC 43243</strain>
    </source>
</reference>
<organism evidence="2 3">
    <name type="scientific">[Bacteroides] pectinophilus ATCC 43243</name>
    <dbReference type="NCBI Taxonomy" id="483218"/>
    <lineage>
        <taxon>Bacteria</taxon>
        <taxon>Bacillati</taxon>
        <taxon>Bacillota</taxon>
        <taxon>Clostridia</taxon>
        <taxon>Eubacteriales</taxon>
    </lineage>
</organism>
<dbReference type="HOGENOM" id="CLU_075543_0_0_9"/>
<dbReference type="Proteomes" id="UP000003136">
    <property type="component" value="Unassembled WGS sequence"/>
</dbReference>
<dbReference type="InterPro" id="IPR007074">
    <property type="entry name" value="LicD/FKTN/FKRP_NTP_transf"/>
</dbReference>
<dbReference type="AlphaFoldDB" id="B7AUQ8"/>
<dbReference type="GO" id="GO:0009100">
    <property type="term" value="P:glycoprotein metabolic process"/>
    <property type="evidence" value="ECO:0007669"/>
    <property type="project" value="UniProtKB-ARBA"/>
</dbReference>
<dbReference type="InterPro" id="IPR052942">
    <property type="entry name" value="LPS_cholinephosphotransferase"/>
</dbReference>
<dbReference type="STRING" id="483218.BACPEC_02456"/>
<evidence type="ECO:0000259" key="1">
    <source>
        <dbReference type="Pfam" id="PF04991"/>
    </source>
</evidence>
<evidence type="ECO:0000313" key="2">
    <source>
        <dbReference type="EMBL" id="EEC55949.1"/>
    </source>
</evidence>
<evidence type="ECO:0000313" key="3">
    <source>
        <dbReference type="Proteomes" id="UP000003136"/>
    </source>
</evidence>
<keyword evidence="3" id="KW-1185">Reference proteome</keyword>
<sequence length="280" mass="33038">MYTIDDVHHYNDLLLAEVDRICKKHDIAYYMDSGTLIGAVRHNGNIPWDDDVDITMKRADYEKFIDVCKAGELADGYELVLPKDYGENHFFDFIPHVAFTKSTIKPDNDEMKFYNGKQNHMLLDIFVLDEISPSPLAQKWKVLRLQFLYMLSWAHRYKIDYSEYSAAQRVIVAIMSHVGKLFKQSSIEKRFTKIAMNDNGKGYDKLFSAYYPFDQIHFIYDRSWFDNAVRLPFDEYEFDAPQGYDNVLRTMFGSYMELPPEDKRVAEHYDVTSEYFTIME</sequence>
<accession>B7AUQ8</accession>
<dbReference type="PANTHER" id="PTHR43404:SF2">
    <property type="entry name" value="LIPOPOLYSACCHARIDE CHOLINEPHOSPHOTRANSFERASE LICD"/>
    <property type="match status" value="1"/>
</dbReference>
<reference evidence="2 3" key="1">
    <citation type="submission" date="2008-11" db="EMBL/GenBank/DDBJ databases">
        <title>Draft genome sequence of Bacteroides pectinophilus (ATCC 43243).</title>
        <authorList>
            <person name="Sudarsanam P."/>
            <person name="Ley R."/>
            <person name="Guruge J."/>
            <person name="Turnbaugh P.J."/>
            <person name="Mahowald M."/>
            <person name="Liep D."/>
            <person name="Gordon J."/>
        </authorList>
    </citation>
    <scope>NUCLEOTIDE SEQUENCE [LARGE SCALE GENOMIC DNA]</scope>
    <source>
        <strain evidence="2 3">ATCC 43243</strain>
    </source>
</reference>
<dbReference type="eggNOG" id="COG3475">
    <property type="taxonomic scope" value="Bacteria"/>
</dbReference>